<reference evidence="3 4" key="1">
    <citation type="submission" date="2019-03" db="EMBL/GenBank/DDBJ databases">
        <title>Genomic Encyclopedia of Type Strains, Phase IV (KMG-IV): sequencing the most valuable type-strain genomes for metagenomic binning, comparative biology and taxonomic classification.</title>
        <authorList>
            <person name="Goeker M."/>
        </authorList>
    </citation>
    <scope>NUCLEOTIDE SEQUENCE [LARGE SCALE GENOMIC DNA]</scope>
    <source>
        <strain evidence="3 4">DSM 45934</strain>
    </source>
</reference>
<evidence type="ECO:0000313" key="3">
    <source>
        <dbReference type="EMBL" id="TCO47322.1"/>
    </source>
</evidence>
<evidence type="ECO:0000259" key="1">
    <source>
        <dbReference type="Pfam" id="PF24029"/>
    </source>
</evidence>
<evidence type="ECO:0000313" key="4">
    <source>
        <dbReference type="Proteomes" id="UP000295680"/>
    </source>
</evidence>
<dbReference type="Pfam" id="PF24030">
    <property type="entry name" value="DUF7341"/>
    <property type="match status" value="1"/>
</dbReference>
<name>A0A4R2IRK2_9PSEU</name>
<dbReference type="RefSeq" id="WP_132125623.1">
    <property type="nucleotide sequence ID" value="NZ_SLWS01000017.1"/>
</dbReference>
<feature type="domain" description="DUF7340" evidence="1">
    <location>
        <begin position="158"/>
        <end position="221"/>
    </location>
</feature>
<evidence type="ECO:0000259" key="2">
    <source>
        <dbReference type="Pfam" id="PF24030"/>
    </source>
</evidence>
<dbReference type="InterPro" id="IPR055764">
    <property type="entry name" value="DUF7340"/>
</dbReference>
<gene>
    <name evidence="3" type="ORF">EV192_11762</name>
</gene>
<dbReference type="Pfam" id="PF24029">
    <property type="entry name" value="DUF7340"/>
    <property type="match status" value="1"/>
</dbReference>
<proteinExistence type="predicted"/>
<organism evidence="3 4">
    <name type="scientific">Actinocrispum wychmicini</name>
    <dbReference type="NCBI Taxonomy" id="1213861"/>
    <lineage>
        <taxon>Bacteria</taxon>
        <taxon>Bacillati</taxon>
        <taxon>Actinomycetota</taxon>
        <taxon>Actinomycetes</taxon>
        <taxon>Pseudonocardiales</taxon>
        <taxon>Pseudonocardiaceae</taxon>
        <taxon>Actinocrispum</taxon>
    </lineage>
</organism>
<comment type="caution">
    <text evidence="3">The sequence shown here is derived from an EMBL/GenBank/DDBJ whole genome shotgun (WGS) entry which is preliminary data.</text>
</comment>
<dbReference type="Proteomes" id="UP000295680">
    <property type="component" value="Unassembled WGS sequence"/>
</dbReference>
<dbReference type="OrthoDB" id="3683675at2"/>
<sequence>MTVHSEHVDAVVVTRDEAAAARLEWEVAVDQLVQPGQVLITRENGTREYAAVHSLLDQVAGAVMPGHEHNAKVSGGGSRPPGSLGAVSLLAEIRQEVTRACLGHEDHGQPEAVADRLRLWVGHAEAWQHQYPDYVVWAAATVSDWVRQARRLLDPPPRVGLRGRACPVCTARTVRVWSDDEGDFVRQPALAIDPERVQVVCADCGRCWGLEMWTQLAATLDRQLQHEILAVSAAPALSG</sequence>
<keyword evidence="4" id="KW-1185">Reference proteome</keyword>
<dbReference type="InterPro" id="IPR055765">
    <property type="entry name" value="DUF7341"/>
</dbReference>
<accession>A0A4R2IRK2</accession>
<feature type="domain" description="DUF7341" evidence="2">
    <location>
        <begin position="18"/>
        <end position="153"/>
    </location>
</feature>
<protein>
    <submittedName>
        <fullName evidence="3">Uncharacterized protein</fullName>
    </submittedName>
</protein>
<dbReference type="EMBL" id="SLWS01000017">
    <property type="protein sequence ID" value="TCO47322.1"/>
    <property type="molecule type" value="Genomic_DNA"/>
</dbReference>
<dbReference type="AlphaFoldDB" id="A0A4R2IRK2"/>